<dbReference type="AlphaFoldDB" id="A0A653C6C9"/>
<gene>
    <name evidence="1" type="ORF">CALMAC_LOCUS6060</name>
</gene>
<name>A0A653C6C9_CALMS</name>
<dbReference type="EMBL" id="CAACVG010006935">
    <property type="protein sequence ID" value="VEN42659.1"/>
    <property type="molecule type" value="Genomic_DNA"/>
</dbReference>
<dbReference type="Proteomes" id="UP000410492">
    <property type="component" value="Unassembled WGS sequence"/>
</dbReference>
<proteinExistence type="predicted"/>
<protein>
    <submittedName>
        <fullName evidence="1">Uncharacterized protein</fullName>
    </submittedName>
</protein>
<accession>A0A653C6C9</accession>
<sequence>MVTPYFSKLYHGHTCLLNAPSNLPELLIKEPRYKKL</sequence>
<reference evidence="1 2" key="1">
    <citation type="submission" date="2019-01" db="EMBL/GenBank/DDBJ databases">
        <authorList>
            <person name="Sayadi A."/>
        </authorList>
    </citation>
    <scope>NUCLEOTIDE SEQUENCE [LARGE SCALE GENOMIC DNA]</scope>
</reference>
<keyword evidence="2" id="KW-1185">Reference proteome</keyword>
<evidence type="ECO:0000313" key="1">
    <source>
        <dbReference type="EMBL" id="VEN42659.1"/>
    </source>
</evidence>
<evidence type="ECO:0000313" key="2">
    <source>
        <dbReference type="Proteomes" id="UP000410492"/>
    </source>
</evidence>
<organism evidence="1 2">
    <name type="scientific">Callosobruchus maculatus</name>
    <name type="common">Southern cowpea weevil</name>
    <name type="synonym">Pulse bruchid</name>
    <dbReference type="NCBI Taxonomy" id="64391"/>
    <lineage>
        <taxon>Eukaryota</taxon>
        <taxon>Metazoa</taxon>
        <taxon>Ecdysozoa</taxon>
        <taxon>Arthropoda</taxon>
        <taxon>Hexapoda</taxon>
        <taxon>Insecta</taxon>
        <taxon>Pterygota</taxon>
        <taxon>Neoptera</taxon>
        <taxon>Endopterygota</taxon>
        <taxon>Coleoptera</taxon>
        <taxon>Polyphaga</taxon>
        <taxon>Cucujiformia</taxon>
        <taxon>Chrysomeloidea</taxon>
        <taxon>Chrysomelidae</taxon>
        <taxon>Bruchinae</taxon>
        <taxon>Bruchini</taxon>
        <taxon>Callosobruchus</taxon>
    </lineage>
</organism>